<organism evidence="2 3">
    <name type="scientific">Caenorhabditis elegans</name>
    <dbReference type="NCBI Taxonomy" id="6239"/>
    <lineage>
        <taxon>Eukaryota</taxon>
        <taxon>Metazoa</taxon>
        <taxon>Ecdysozoa</taxon>
        <taxon>Nematoda</taxon>
        <taxon>Chromadorea</taxon>
        <taxon>Rhabditida</taxon>
        <taxon>Rhabditina</taxon>
        <taxon>Rhabditomorpha</taxon>
        <taxon>Rhabditoidea</taxon>
        <taxon>Rhabditidae</taxon>
        <taxon>Peloderinae</taxon>
        <taxon>Caenorhabditis</taxon>
    </lineage>
</organism>
<dbReference type="GeneID" id="191893"/>
<evidence type="ECO:0000313" key="2">
    <source>
        <dbReference type="EMBL" id="CCD70343.1"/>
    </source>
</evidence>
<keyword evidence="2" id="KW-0675">Receptor</keyword>
<dbReference type="InterPro" id="IPR019422">
    <property type="entry name" value="7TM_GPCR_serpentine_rcpt_Srh"/>
</dbReference>
<keyword evidence="1" id="KW-0812">Transmembrane</keyword>
<dbReference type="CTD" id="191893"/>
<sequence>MENCSWDTSYLASSDFLMLFSHVVTFCEVPISMYGAYCILFKTPRKMRAVKWLIFNLHFWSTLSDLTICFFGVPSFVLPSFAGFGFGAIDNAPLMTYLGFTFFALQATSIMAVYENRYFILFLKTSQWSRVRKPLWFTICLFVPTFLMIPFIFLPEQEAARALVFERLPCLRYINTYDREMFVFAIDPIIPAVCTTVVVTVMITPTVTFFVLTLKNLFKENKVFNISRKTFETQQTFFKAITIQFMFFLLLVIIPIIVILIIDFTAYHNQLLNNIILFPFYLSGVWSTLIMLIVHSPYRKFTRNLLCCSKKQRKQLGCPRTVTSIPKLRF</sequence>
<dbReference type="AlphaFoldDB" id="Q9GUC2"/>
<dbReference type="Pfam" id="PF10318">
    <property type="entry name" value="7TM_GPCR_Srh"/>
    <property type="match status" value="1"/>
</dbReference>
<dbReference type="WormBase" id="F31F4.18">
    <property type="protein sequence ID" value="CE24931"/>
    <property type="gene ID" value="WBGene00005452"/>
    <property type="gene designation" value="srh-246"/>
</dbReference>
<feature type="transmembrane region" description="Helical" evidence="1">
    <location>
        <begin position="274"/>
        <end position="294"/>
    </location>
</feature>
<feature type="transmembrane region" description="Helical" evidence="1">
    <location>
        <begin position="16"/>
        <end position="40"/>
    </location>
</feature>
<dbReference type="HOGENOM" id="CLU_042960_1_1_1"/>
<keyword evidence="3" id="KW-1185">Reference proteome</keyword>
<dbReference type="SUPFAM" id="SSF81321">
    <property type="entry name" value="Family A G protein-coupled receptor-like"/>
    <property type="match status" value="1"/>
</dbReference>
<evidence type="ECO:0000256" key="1">
    <source>
        <dbReference type="SAM" id="Phobius"/>
    </source>
</evidence>
<feature type="transmembrane region" description="Helical" evidence="1">
    <location>
        <begin position="189"/>
        <end position="212"/>
    </location>
</feature>
<accession>Q9GUC2</accession>
<dbReference type="Proteomes" id="UP000001940">
    <property type="component" value="Chromosome V"/>
</dbReference>
<evidence type="ECO:0000313" key="3">
    <source>
        <dbReference type="Proteomes" id="UP000001940"/>
    </source>
</evidence>
<evidence type="ECO:0000313" key="4">
    <source>
        <dbReference type="WormBase" id="F31F4.18"/>
    </source>
</evidence>
<dbReference type="PANTHER" id="PTHR22941">
    <property type="entry name" value="SERPENTINE RECEPTOR"/>
    <property type="match status" value="1"/>
</dbReference>
<proteinExistence type="predicted"/>
<reference evidence="2 3" key="1">
    <citation type="journal article" date="1998" name="Science">
        <title>Genome sequence of the nematode C. elegans: a platform for investigating biology.</title>
        <authorList>
            <consortium name="The C. elegans sequencing consortium"/>
            <person name="Sulson J.E."/>
            <person name="Waterston R."/>
        </authorList>
    </citation>
    <scope>NUCLEOTIDE SEQUENCE [LARGE SCALE GENOMIC DNA]</scope>
    <source>
        <strain evidence="2 3">Bristol N2</strain>
    </source>
</reference>
<dbReference type="InParanoid" id="Q9GUC2"/>
<feature type="transmembrane region" description="Helical" evidence="1">
    <location>
        <begin position="237"/>
        <end position="262"/>
    </location>
</feature>
<dbReference type="PaxDb" id="6239-F31F4.18"/>
<feature type="transmembrane region" description="Helical" evidence="1">
    <location>
        <begin position="94"/>
        <end position="114"/>
    </location>
</feature>
<dbReference type="KEGG" id="cel:CELE_F31F4.18"/>
<dbReference type="AGR" id="WB:WBGene00005452"/>
<protein>
    <submittedName>
        <fullName evidence="2">Serpentine Receptor, class H</fullName>
    </submittedName>
</protein>
<dbReference type="EMBL" id="BX284605">
    <property type="protein sequence ID" value="CCD70343.1"/>
    <property type="molecule type" value="Genomic_DNA"/>
</dbReference>
<gene>
    <name evidence="2 4" type="primary">srh-246</name>
    <name evidence="2" type="ORF">CELE_F31F4.18</name>
    <name evidence="4" type="ORF">F31F4.18</name>
</gene>
<dbReference type="Gene3D" id="1.20.1070.10">
    <property type="entry name" value="Rhodopsin 7-helix transmembrane proteins"/>
    <property type="match status" value="1"/>
</dbReference>
<dbReference type="eggNOG" id="ENOG502QYQ5">
    <property type="taxonomic scope" value="Eukaryota"/>
</dbReference>
<dbReference type="PhylomeDB" id="Q9GUC2"/>
<name>Q9GUC2_CAEEL</name>
<keyword evidence="1" id="KW-0472">Membrane</keyword>
<dbReference type="UCSC" id="F31F4.18">
    <property type="organism name" value="c. elegans"/>
</dbReference>
<feature type="transmembrane region" description="Helical" evidence="1">
    <location>
        <begin position="135"/>
        <end position="154"/>
    </location>
</feature>
<dbReference type="InterPro" id="IPR053220">
    <property type="entry name" value="Nematode_rcpt-like_serp_H"/>
</dbReference>
<dbReference type="PANTHER" id="PTHR22941:SF20">
    <property type="entry name" value="SERPENTINE RECEPTOR, CLASS H"/>
    <property type="match status" value="1"/>
</dbReference>
<feature type="transmembrane region" description="Helical" evidence="1">
    <location>
        <begin position="52"/>
        <end position="74"/>
    </location>
</feature>
<keyword evidence="1" id="KW-1133">Transmembrane helix</keyword>
<dbReference type="RefSeq" id="NP_503282.1">
    <property type="nucleotide sequence ID" value="NM_070881.1"/>
</dbReference>